<organism evidence="2 3">
    <name type="scientific">Paramagnetospirillum caucaseum</name>
    <dbReference type="NCBI Taxonomy" id="1244869"/>
    <lineage>
        <taxon>Bacteria</taxon>
        <taxon>Pseudomonadati</taxon>
        <taxon>Pseudomonadota</taxon>
        <taxon>Alphaproteobacteria</taxon>
        <taxon>Rhodospirillales</taxon>
        <taxon>Magnetospirillaceae</taxon>
        <taxon>Paramagnetospirillum</taxon>
    </lineage>
</organism>
<proteinExistence type="predicted"/>
<dbReference type="SMART" id="SM00852">
    <property type="entry name" value="MoCF_biosynth"/>
    <property type="match status" value="1"/>
</dbReference>
<dbReference type="PANTHER" id="PTHR13939">
    <property type="entry name" value="NICOTINAMIDE-NUCLEOTIDE AMIDOHYDROLASE PNCC"/>
    <property type="match status" value="1"/>
</dbReference>
<dbReference type="CDD" id="cd00885">
    <property type="entry name" value="cinA"/>
    <property type="match status" value="1"/>
</dbReference>
<protein>
    <submittedName>
        <fullName evidence="2">Nucleotide-utilizing enzyme</fullName>
    </submittedName>
</protein>
<dbReference type="OrthoDB" id="9801454at2"/>
<dbReference type="Pfam" id="PF00994">
    <property type="entry name" value="MoCF_biosynth"/>
    <property type="match status" value="1"/>
</dbReference>
<dbReference type="InterPro" id="IPR050101">
    <property type="entry name" value="CinA"/>
</dbReference>
<keyword evidence="3" id="KW-1185">Reference proteome</keyword>
<dbReference type="Gene3D" id="3.40.980.10">
    <property type="entry name" value="MoaB/Mog-like domain"/>
    <property type="match status" value="1"/>
</dbReference>
<dbReference type="SUPFAM" id="SSF53218">
    <property type="entry name" value="Molybdenum cofactor biosynthesis proteins"/>
    <property type="match status" value="1"/>
</dbReference>
<evidence type="ECO:0000313" key="3">
    <source>
        <dbReference type="Proteomes" id="UP000011744"/>
    </source>
</evidence>
<dbReference type="EMBL" id="AONQ01000008">
    <property type="protein sequence ID" value="EME71154.1"/>
    <property type="molecule type" value="Genomic_DNA"/>
</dbReference>
<dbReference type="InterPro" id="IPR036425">
    <property type="entry name" value="MoaB/Mog-like_dom_sf"/>
</dbReference>
<dbReference type="STRING" id="1244869.H261_04430"/>
<sequence length="244" mass="25622">MANAAILVIGNEILSGRTQDANVAFLGKELAARGVTLSEVRIVRDDQAAIVAALDALRSSHTYVFTSGGIGPTHDDITSAAVAKAFGVALERDPEAVRRLQNRYGEGELNAARLKMAEIPAGAELVDNPISQAPGFRLGNVFVMAGIPAILRAMFEGIRHTLAEGPPQVSRSVTLTVREGDLAEGLGRIQDRHPEVDVGSYPSFTDGRSLVTIVARGTDPGRLDSVMSETRALAAELGAAVAEG</sequence>
<dbReference type="eggNOG" id="COG1058">
    <property type="taxonomic scope" value="Bacteria"/>
</dbReference>
<evidence type="ECO:0000259" key="1">
    <source>
        <dbReference type="SMART" id="SM00852"/>
    </source>
</evidence>
<dbReference type="InterPro" id="IPR056596">
    <property type="entry name" value="FLAD1_M"/>
</dbReference>
<gene>
    <name evidence="2" type="ORF">H261_04430</name>
</gene>
<comment type="caution">
    <text evidence="2">The sequence shown here is derived from an EMBL/GenBank/DDBJ whole genome shotgun (WGS) entry which is preliminary data.</text>
</comment>
<evidence type="ECO:0000313" key="2">
    <source>
        <dbReference type="EMBL" id="EME71154.1"/>
    </source>
</evidence>
<accession>M3AF18</accession>
<feature type="domain" description="MoaB/Mog" evidence="1">
    <location>
        <begin position="5"/>
        <end position="165"/>
    </location>
</feature>
<dbReference type="PANTHER" id="PTHR13939:SF0">
    <property type="entry name" value="NMN AMIDOHYDROLASE-LIKE PROTEIN YFAY"/>
    <property type="match status" value="1"/>
</dbReference>
<dbReference type="AlphaFoldDB" id="M3AF18"/>
<dbReference type="Pfam" id="PF24102">
    <property type="entry name" value="FLAD1_M"/>
    <property type="match status" value="1"/>
</dbReference>
<dbReference type="InterPro" id="IPR001453">
    <property type="entry name" value="MoaB/Mog_dom"/>
</dbReference>
<dbReference type="Proteomes" id="UP000011744">
    <property type="component" value="Unassembled WGS sequence"/>
</dbReference>
<name>M3AF18_9PROT</name>
<dbReference type="RefSeq" id="WP_008614775.1">
    <property type="nucleotide sequence ID" value="NZ_AONQ01000008.1"/>
</dbReference>
<dbReference type="PATRIC" id="fig|1244869.3.peg.890"/>
<reference evidence="2 3" key="1">
    <citation type="journal article" date="2014" name="Genome Announc.">
        <title>Draft Genome Sequence of Magnetospirillum sp. Strain SO-1, a Freshwater Magnetotactic Bacterium Isolated from the Ol'khovka River, Russia.</title>
        <authorList>
            <person name="Grouzdev D.S."/>
            <person name="Dziuba M.V."/>
            <person name="Sukhacheva M.S."/>
            <person name="Mardanov A.V."/>
            <person name="Beletskiy A.V."/>
            <person name="Kuznetsov B.B."/>
            <person name="Skryabin K.G."/>
        </authorList>
    </citation>
    <scope>NUCLEOTIDE SEQUENCE [LARGE SCALE GENOMIC DNA]</scope>
    <source>
        <strain evidence="2 3">SO-1</strain>
    </source>
</reference>